<evidence type="ECO:0000313" key="2">
    <source>
        <dbReference type="EMBL" id="ADU61875.1"/>
    </source>
</evidence>
<protein>
    <submittedName>
        <fullName evidence="2">Uncharacterized protein</fullName>
    </submittedName>
</protein>
<keyword evidence="3" id="KW-1185">Reference proteome</keyword>
<dbReference type="EMBL" id="CP002431">
    <property type="protein sequence ID" value="ADU61875.1"/>
    <property type="molecule type" value="Genomic_DNA"/>
</dbReference>
<name>E6VRE6_PSEA9</name>
<evidence type="ECO:0000313" key="3">
    <source>
        <dbReference type="Proteomes" id="UP000002191"/>
    </source>
</evidence>
<evidence type="ECO:0000256" key="1">
    <source>
        <dbReference type="SAM" id="MobiDB-lite"/>
    </source>
</evidence>
<feature type="compositionally biased region" description="Basic and acidic residues" evidence="1">
    <location>
        <begin position="30"/>
        <end position="43"/>
    </location>
</feature>
<dbReference type="KEGG" id="das:Daes_0858"/>
<sequence>MLRLSPLLAPTLLNSIQGSQESGEAAPAVSDRRVTPRAPDLRDNACPPVLNL</sequence>
<dbReference type="STRING" id="643562.Daes_0858"/>
<dbReference type="Proteomes" id="UP000002191">
    <property type="component" value="Chromosome"/>
</dbReference>
<reference evidence="3" key="1">
    <citation type="submission" date="2010-12" db="EMBL/GenBank/DDBJ databases">
        <title>Complete sequence of Desulfovibrio aespoeensis Aspo-2.</title>
        <authorList>
            <consortium name="US DOE Joint Genome Institute"/>
            <person name="Lucas S."/>
            <person name="Copeland A."/>
            <person name="Lapidus A."/>
            <person name="Cheng J.-F."/>
            <person name="Goodwin L."/>
            <person name="Pitluck S."/>
            <person name="Chertkov O."/>
            <person name="Misra M."/>
            <person name="Detter J.C."/>
            <person name="Han C."/>
            <person name="Tapia R."/>
            <person name="Land M."/>
            <person name="Hauser L."/>
            <person name="Kyrpides N."/>
            <person name="Ivanova N."/>
            <person name="Ovchinnikova G."/>
            <person name="Pedersen K."/>
            <person name="Jagevall S."/>
            <person name="Hazen T."/>
            <person name="Woyke T."/>
        </authorList>
    </citation>
    <scope>NUCLEOTIDE SEQUENCE [LARGE SCALE GENOMIC DNA]</scope>
    <source>
        <strain evidence="3">ATCC 700646 / DSM 10631 / Aspo-2</strain>
    </source>
</reference>
<organism evidence="2 3">
    <name type="scientific">Pseudodesulfovibrio aespoeensis (strain ATCC 700646 / DSM 10631 / Aspo-2)</name>
    <name type="common">Desulfovibrio aespoeensis</name>
    <dbReference type="NCBI Taxonomy" id="643562"/>
    <lineage>
        <taxon>Bacteria</taxon>
        <taxon>Pseudomonadati</taxon>
        <taxon>Thermodesulfobacteriota</taxon>
        <taxon>Desulfovibrionia</taxon>
        <taxon>Desulfovibrionales</taxon>
        <taxon>Desulfovibrionaceae</taxon>
    </lineage>
</organism>
<gene>
    <name evidence="2" type="ordered locus">Daes_0858</name>
</gene>
<reference evidence="2 3" key="2">
    <citation type="journal article" date="2014" name="Genome Announc.">
        <title>Complete Genome Sequence of the Subsurface, Mesophilic Sulfate-Reducing Bacterium Desulfovibrio aespoeensis Aspo-2.</title>
        <authorList>
            <person name="Pedersen K."/>
            <person name="Bengtsson A."/>
            <person name="Edlund J."/>
            <person name="Rabe L."/>
            <person name="Hazen T."/>
            <person name="Chakraborty R."/>
            <person name="Goodwin L."/>
            <person name="Shapiro N."/>
        </authorList>
    </citation>
    <scope>NUCLEOTIDE SEQUENCE [LARGE SCALE GENOMIC DNA]</scope>
    <source>
        <strain evidence="3">ATCC 700646 / DSM 10631 / Aspo-2</strain>
    </source>
</reference>
<dbReference type="HOGENOM" id="CLU_3079098_0_0_7"/>
<accession>E6VRE6</accession>
<proteinExistence type="predicted"/>
<feature type="region of interest" description="Disordered" evidence="1">
    <location>
        <begin position="15"/>
        <end position="52"/>
    </location>
</feature>
<dbReference type="AlphaFoldDB" id="E6VRE6"/>